<evidence type="ECO:0000313" key="2">
    <source>
        <dbReference type="EMBL" id="KAK3276829.1"/>
    </source>
</evidence>
<feature type="region of interest" description="Disordered" evidence="1">
    <location>
        <begin position="114"/>
        <end position="136"/>
    </location>
</feature>
<accession>A0AAE0L9M4</accession>
<feature type="compositionally biased region" description="Basic and acidic residues" evidence="1">
    <location>
        <begin position="126"/>
        <end position="136"/>
    </location>
</feature>
<sequence>MPHSAEYAIDFVPNSHVERDSYVDPDSPELRPVEKVPPLAIRVVVPIDHLLLWSSCIIHRAAEHMGSGDKLSTFMYVRSKGAMSMSKADISHPAVGLPAPLVWKLAKPEFAGDENIFRRSGSPRGRNHEGERSQDG</sequence>
<keyword evidence="3" id="KW-1185">Reference proteome</keyword>
<name>A0AAE0L9M4_9CHLO</name>
<comment type="caution">
    <text evidence="2">The sequence shown here is derived from an EMBL/GenBank/DDBJ whole genome shotgun (WGS) entry which is preliminary data.</text>
</comment>
<dbReference type="AlphaFoldDB" id="A0AAE0L9M4"/>
<dbReference type="EMBL" id="LGRX02006369">
    <property type="protein sequence ID" value="KAK3276829.1"/>
    <property type="molecule type" value="Genomic_DNA"/>
</dbReference>
<reference evidence="2 3" key="1">
    <citation type="journal article" date="2015" name="Genome Biol. Evol.">
        <title>Comparative Genomics of a Bacterivorous Green Alga Reveals Evolutionary Causalities and Consequences of Phago-Mixotrophic Mode of Nutrition.</title>
        <authorList>
            <person name="Burns J.A."/>
            <person name="Paasch A."/>
            <person name="Narechania A."/>
            <person name="Kim E."/>
        </authorList>
    </citation>
    <scope>NUCLEOTIDE SEQUENCE [LARGE SCALE GENOMIC DNA]</scope>
    <source>
        <strain evidence="2 3">PLY_AMNH</strain>
    </source>
</reference>
<evidence type="ECO:0000256" key="1">
    <source>
        <dbReference type="SAM" id="MobiDB-lite"/>
    </source>
</evidence>
<proteinExistence type="predicted"/>
<organism evidence="2 3">
    <name type="scientific">Cymbomonas tetramitiformis</name>
    <dbReference type="NCBI Taxonomy" id="36881"/>
    <lineage>
        <taxon>Eukaryota</taxon>
        <taxon>Viridiplantae</taxon>
        <taxon>Chlorophyta</taxon>
        <taxon>Pyramimonadophyceae</taxon>
        <taxon>Pyramimonadales</taxon>
        <taxon>Pyramimonadaceae</taxon>
        <taxon>Cymbomonas</taxon>
    </lineage>
</organism>
<protein>
    <submittedName>
        <fullName evidence="2">Uncharacterized protein</fullName>
    </submittedName>
</protein>
<gene>
    <name evidence="2" type="ORF">CYMTET_15128</name>
</gene>
<dbReference type="Proteomes" id="UP001190700">
    <property type="component" value="Unassembled WGS sequence"/>
</dbReference>
<evidence type="ECO:0000313" key="3">
    <source>
        <dbReference type="Proteomes" id="UP001190700"/>
    </source>
</evidence>